<dbReference type="AlphaFoldDB" id="A0A177SRE4"/>
<sequence length="123" mass="13419">MRGLVLVVEDDDILRWLMTEVVTHLGHDVVECASADDAMQKLQEGQPLALLITDVRMPGHYDGLDLAKAVWALRPELPVIIVSGNTVLQPGFLPANARFITKPCTLDVLSHAINELLGPEAQS</sequence>
<dbReference type="Pfam" id="PF00072">
    <property type="entry name" value="Response_reg"/>
    <property type="match status" value="1"/>
</dbReference>
<evidence type="ECO:0000256" key="1">
    <source>
        <dbReference type="ARBA" id="ARBA00022553"/>
    </source>
</evidence>
<dbReference type="Gene3D" id="3.40.50.2300">
    <property type="match status" value="1"/>
</dbReference>
<evidence type="ECO:0000259" key="3">
    <source>
        <dbReference type="PROSITE" id="PS50110"/>
    </source>
</evidence>
<dbReference type="RefSeq" id="WP_081263125.1">
    <property type="nucleotide sequence ID" value="NZ_LUCV01000011.1"/>
</dbReference>
<dbReference type="SUPFAM" id="SSF52172">
    <property type="entry name" value="CheY-like"/>
    <property type="match status" value="1"/>
</dbReference>
<dbReference type="GO" id="GO:0000160">
    <property type="term" value="P:phosphorelay signal transduction system"/>
    <property type="evidence" value="ECO:0007669"/>
    <property type="project" value="InterPro"/>
</dbReference>
<feature type="modified residue" description="4-aspartylphosphate" evidence="2">
    <location>
        <position position="54"/>
    </location>
</feature>
<dbReference type="InterPro" id="IPR050595">
    <property type="entry name" value="Bact_response_regulator"/>
</dbReference>
<evidence type="ECO:0000313" key="5">
    <source>
        <dbReference type="Proteomes" id="UP000077752"/>
    </source>
</evidence>
<gene>
    <name evidence="4" type="ORF">AYO28_13505</name>
</gene>
<feature type="domain" description="Response regulatory" evidence="3">
    <location>
        <begin position="4"/>
        <end position="117"/>
    </location>
</feature>
<dbReference type="InterPro" id="IPR011006">
    <property type="entry name" value="CheY-like_superfamily"/>
</dbReference>
<dbReference type="SMART" id="SM00448">
    <property type="entry name" value="REC"/>
    <property type="match status" value="1"/>
</dbReference>
<dbReference type="PANTHER" id="PTHR44591">
    <property type="entry name" value="STRESS RESPONSE REGULATOR PROTEIN 1"/>
    <property type="match status" value="1"/>
</dbReference>
<dbReference type="Proteomes" id="UP000077752">
    <property type="component" value="Unassembled WGS sequence"/>
</dbReference>
<dbReference type="InterPro" id="IPR001789">
    <property type="entry name" value="Sig_transdc_resp-reg_receiver"/>
</dbReference>
<organism evidence="4 5">
    <name type="scientific">Pseudomonas putida</name>
    <name type="common">Arthrobacter siderocapsulatus</name>
    <dbReference type="NCBI Taxonomy" id="303"/>
    <lineage>
        <taxon>Bacteria</taxon>
        <taxon>Pseudomonadati</taxon>
        <taxon>Pseudomonadota</taxon>
        <taxon>Gammaproteobacteria</taxon>
        <taxon>Pseudomonadales</taxon>
        <taxon>Pseudomonadaceae</taxon>
        <taxon>Pseudomonas</taxon>
    </lineage>
</organism>
<evidence type="ECO:0000313" key="4">
    <source>
        <dbReference type="EMBL" id="OAI93542.1"/>
    </source>
</evidence>
<protein>
    <recommendedName>
        <fullName evidence="3">Response regulatory domain-containing protein</fullName>
    </recommendedName>
</protein>
<comment type="caution">
    <text evidence="4">The sequence shown here is derived from an EMBL/GenBank/DDBJ whole genome shotgun (WGS) entry which is preliminary data.</text>
</comment>
<dbReference type="PANTHER" id="PTHR44591:SF21">
    <property type="entry name" value="TWO-COMPONENT RESPONSE REGULATOR"/>
    <property type="match status" value="1"/>
</dbReference>
<accession>A0A177SRE4</accession>
<evidence type="ECO:0000256" key="2">
    <source>
        <dbReference type="PROSITE-ProRule" id="PRU00169"/>
    </source>
</evidence>
<proteinExistence type="predicted"/>
<reference evidence="4 5" key="1">
    <citation type="submission" date="2016-03" db="EMBL/GenBank/DDBJ databases">
        <title>Draft Genome Assembly of Pseudomonas putida strain CBF10-2.</title>
        <authorList>
            <person name="Iyer R.S."/>
            <person name="Damania A."/>
        </authorList>
    </citation>
    <scope>NUCLEOTIDE SEQUENCE [LARGE SCALE GENOMIC DNA]</scope>
    <source>
        <strain evidence="4 5">CBF10-2</strain>
    </source>
</reference>
<dbReference type="PROSITE" id="PS50110">
    <property type="entry name" value="RESPONSE_REGULATORY"/>
    <property type="match status" value="1"/>
</dbReference>
<name>A0A177SRE4_PSEPU</name>
<keyword evidence="1 2" id="KW-0597">Phosphoprotein</keyword>
<dbReference type="EMBL" id="LUCV01000011">
    <property type="protein sequence ID" value="OAI93542.1"/>
    <property type="molecule type" value="Genomic_DNA"/>
</dbReference>